<dbReference type="EMBL" id="JAWLRA010000034">
    <property type="protein sequence ID" value="MDW3127108.1"/>
    <property type="molecule type" value="Genomic_DNA"/>
</dbReference>
<evidence type="ECO:0000256" key="1">
    <source>
        <dbReference type="SAM" id="MobiDB-lite"/>
    </source>
</evidence>
<organism evidence="3">
    <name type="scientific">Bifidobacterium longum</name>
    <dbReference type="NCBI Taxonomy" id="216816"/>
    <lineage>
        <taxon>Bacteria</taxon>
        <taxon>Bacillati</taxon>
        <taxon>Actinomycetota</taxon>
        <taxon>Actinomycetes</taxon>
        <taxon>Bifidobacteriales</taxon>
        <taxon>Bifidobacteriaceae</taxon>
        <taxon>Bifidobacterium</taxon>
    </lineage>
</organism>
<evidence type="ECO:0000313" key="3">
    <source>
        <dbReference type="EMBL" id="VYS86956.1"/>
    </source>
</evidence>
<dbReference type="RefSeq" id="WP_144169744.1">
    <property type="nucleotide sequence ID" value="NZ_CACRSV010000012.1"/>
</dbReference>
<dbReference type="EMBL" id="CACRSV010000012">
    <property type="protein sequence ID" value="VYS86956.1"/>
    <property type="molecule type" value="Genomic_DNA"/>
</dbReference>
<dbReference type="Proteomes" id="UP001277803">
    <property type="component" value="Unassembled WGS sequence"/>
</dbReference>
<accession>A0A6N2S1J2</accession>
<dbReference type="AlphaFoldDB" id="A0A6N2S1J2"/>
<protein>
    <submittedName>
        <fullName evidence="3">Uncharacterized protein</fullName>
    </submittedName>
</protein>
<proteinExistence type="predicted"/>
<feature type="region of interest" description="Disordered" evidence="1">
    <location>
        <begin position="1"/>
        <end position="22"/>
    </location>
</feature>
<reference evidence="3" key="1">
    <citation type="submission" date="2019-11" db="EMBL/GenBank/DDBJ databases">
        <authorList>
            <person name="Feng L."/>
        </authorList>
    </citation>
    <scope>NUCLEOTIDE SEQUENCE</scope>
    <source>
        <strain evidence="3">BlongumLFYP82</strain>
    </source>
</reference>
<name>A0A6N2S1J2_BIFLN</name>
<evidence type="ECO:0000313" key="2">
    <source>
        <dbReference type="EMBL" id="MDW3127108.1"/>
    </source>
</evidence>
<gene>
    <name evidence="3" type="ORF">BLLFYP82_00113</name>
    <name evidence="2" type="ORF">RS890_08510</name>
</gene>
<sequence>MMDKTTTALPKPNTKRNTGERKPITLHYVSRRDLIDGRTTFAICGEYMDHVDMGKTEQGKSGSYVVCPMCDMEHDRLMQDPKGWAEHHYYGDSGDPMREAIRAVSLTELEHADVTIPEAAMKAGLDPKELRDHIMAGVITLSEMAELSDAVGTTPLLFIRKVELSQDRRENLKSK</sequence>
<reference evidence="2" key="2">
    <citation type="submission" date="2023-10" db="EMBL/GenBank/DDBJ databases">
        <title>Rapid discrimination of Bifidobacterium longum Subspecies based on MALDI-TOF MS and Machine Learning.</title>
        <authorList>
            <person name="Chen J."/>
        </authorList>
    </citation>
    <scope>NUCLEOTIDE SEQUENCE</scope>
    <source>
        <strain evidence="2">YGMCC0039</strain>
    </source>
</reference>